<dbReference type="Pfam" id="PF08707">
    <property type="entry name" value="PriCT_2"/>
    <property type="match status" value="1"/>
</dbReference>
<reference evidence="2 3" key="1">
    <citation type="submission" date="2015-09" db="EMBL/GenBank/DDBJ databases">
        <authorList>
            <consortium name="Pathogen Informatics"/>
        </authorList>
    </citation>
    <scope>NUCLEOTIDE SEQUENCE [LARGE SCALE GENOMIC DNA]</scope>
    <source>
        <strain evidence="2 3">2789STDY5608872</strain>
    </source>
</reference>
<gene>
    <name evidence="2" type="ORF">ERS852429_00268</name>
</gene>
<dbReference type="InterPro" id="IPR014819">
    <property type="entry name" value="PriCT_2"/>
</dbReference>
<dbReference type="InterPro" id="IPR025048">
    <property type="entry name" value="DUF3987"/>
</dbReference>
<evidence type="ECO:0000313" key="2">
    <source>
        <dbReference type="EMBL" id="CUM73250.1"/>
    </source>
</evidence>
<dbReference type="AlphaFoldDB" id="A0A173R5R3"/>
<evidence type="ECO:0000259" key="1">
    <source>
        <dbReference type="Pfam" id="PF08707"/>
    </source>
</evidence>
<organism evidence="2 3">
    <name type="scientific">Parabacteroides distasonis</name>
    <dbReference type="NCBI Taxonomy" id="823"/>
    <lineage>
        <taxon>Bacteria</taxon>
        <taxon>Pseudomonadati</taxon>
        <taxon>Bacteroidota</taxon>
        <taxon>Bacteroidia</taxon>
        <taxon>Bacteroidales</taxon>
        <taxon>Tannerellaceae</taxon>
        <taxon>Parabacteroides</taxon>
    </lineage>
</organism>
<evidence type="ECO:0000313" key="3">
    <source>
        <dbReference type="Proteomes" id="UP000095591"/>
    </source>
</evidence>
<dbReference type="GO" id="GO:0016817">
    <property type="term" value="F:hydrolase activity, acting on acid anhydrides"/>
    <property type="evidence" value="ECO:0007669"/>
    <property type="project" value="InterPro"/>
</dbReference>
<name>A0A173R5R3_PARDI</name>
<proteinExistence type="predicted"/>
<dbReference type="EMBL" id="CYXP01000001">
    <property type="protein sequence ID" value="CUM73250.1"/>
    <property type="molecule type" value="Genomic_DNA"/>
</dbReference>
<protein>
    <recommendedName>
        <fullName evidence="1">Primase C-terminal 2 domain-containing protein</fullName>
    </recommendedName>
</protein>
<accession>A0A173R5R3</accession>
<sequence>MNTIQDLERLVAAIEKQGANVAPTYQEYMPLAFAIANDCGEAGRSLFHRICRISEKYVSDEADRLFDHALKRGNGRNGIGSVYHWAETAGVKLDKQLAGTARSYAGKQPETCELANLQPSHPLTHTCAHEAYINMPVFGNYDWPPFLNQLIDCGDSPAQRDILLLGAVTVLGATLNKHLRILYGRKYHYPCLQTFIVAPPASGKGALTWVRHLAEPIHEAMMEEFKSLRKEYRLEKARWGSLGKERAKTPEPEEPKPKMFLIAGDNSGTGVLENLIEADGVGLICETEADTVSTAIGTDYGHWSDTLRKCYDHDRLAFNRRMNHEYLECMKSFLSVLLSGTPAQVKPLIPSAENGLFSRQMFYYMPSITEWVNQFDLSDEDYDSRFTGWGKQWKTFIEWLGASVNLIQLKLSEEQKIRFNERFAQLFGHAGFTHGGAMRSTVARIAINICRILSVVALLRATEKLLPPHKTIFNSQFSIFKCPGLSPSDDIPEENVRDGIVPKLDLTATEADFEAVLNLTEPLYRHACHILSILPATDVQQREPTPQEALFDALPLAFNRQEALHEAKRIGMGTDTLDSHLRRMLEKGVIQKNARGEYIFTAKQRQTPQSPL</sequence>
<dbReference type="Pfam" id="PF13148">
    <property type="entry name" value="DUF3987"/>
    <property type="match status" value="1"/>
</dbReference>
<feature type="domain" description="Primase C-terminal 2" evidence="1">
    <location>
        <begin position="13"/>
        <end position="86"/>
    </location>
</feature>
<dbReference type="Proteomes" id="UP000095591">
    <property type="component" value="Unassembled WGS sequence"/>
</dbReference>
<dbReference type="RefSeq" id="WP_057318724.1">
    <property type="nucleotide sequence ID" value="NZ_CP042285.1"/>
</dbReference>
<dbReference type="GeneID" id="93525894"/>